<evidence type="ECO:0000256" key="7">
    <source>
        <dbReference type="ARBA" id="ARBA00022506"/>
    </source>
</evidence>
<evidence type="ECO:0000256" key="8">
    <source>
        <dbReference type="ARBA" id="ARBA00022510"/>
    </source>
</evidence>
<comment type="caution">
    <text evidence="33 34">Lacks conserved residue(s) required for the propagation of feature annotation.</text>
</comment>
<dbReference type="InterPro" id="IPR000328">
    <property type="entry name" value="GP41-like"/>
</dbReference>
<organism evidence="38">
    <name type="scientific">Human immunodeficiency virus type 1</name>
    <name type="common">HIV-1</name>
    <dbReference type="NCBI Taxonomy" id="11676"/>
    <lineage>
        <taxon>Viruses</taxon>
        <taxon>Riboviria</taxon>
        <taxon>Pararnavirae</taxon>
        <taxon>Artverviricota</taxon>
        <taxon>Revtraviricetes</taxon>
        <taxon>Ortervirales</taxon>
        <taxon>Retroviridae</taxon>
        <taxon>Orthoretrovirinae</taxon>
        <taxon>Lentivirus</taxon>
        <taxon>Lentivirus humimdef1</taxon>
    </lineage>
</organism>
<feature type="site" description="Cleavage; by host furin" evidence="33">
    <location>
        <begin position="501"/>
        <end position="502"/>
    </location>
</feature>
<dbReference type="GO" id="GO:0044175">
    <property type="term" value="C:host cell endosome membrane"/>
    <property type="evidence" value="ECO:0007669"/>
    <property type="project" value="UniProtKB-SubCell"/>
</dbReference>
<dbReference type="GO" id="GO:0075512">
    <property type="term" value="P:clathrin-dependent endocytosis of virus by host cell"/>
    <property type="evidence" value="ECO:0007669"/>
    <property type="project" value="UniProtKB-UniRule"/>
</dbReference>
<dbReference type="FunFam" id="2.170.40.20:FF:000001">
    <property type="entry name" value="Envelope glycoprotein gp160"/>
    <property type="match status" value="1"/>
</dbReference>
<evidence type="ECO:0000256" key="14">
    <source>
        <dbReference type="ARBA" id="ARBA00022692"/>
    </source>
</evidence>
<comment type="subcellular location">
    <subcellularLocation>
        <location evidence="3">Host cell membrane</location>
        <topology evidence="3">Peripheral membrane protein</topology>
    </subcellularLocation>
    <subcellularLocation>
        <location evidence="1">Host cell membrane</location>
        <topology evidence="1">Single-pass type I membrane protein</topology>
    </subcellularLocation>
    <subcellularLocation>
        <location evidence="2">Host endosome membrane</location>
        <topology evidence="2">Peripheral membrane protein</topology>
    </subcellularLocation>
    <subcellularLocation>
        <location evidence="5">Host endosome membrane</location>
        <topology evidence="5">Single-pass type I membrane protein</topology>
    </subcellularLocation>
    <subcellularLocation>
        <location evidence="6">Virion membrane</location>
        <topology evidence="6">Peripheral membrane protein</topology>
    </subcellularLocation>
    <subcellularLocation>
        <location evidence="4">Virion membrane</location>
        <topology evidence="4">Single-pass type I membrane protein</topology>
    </subcellularLocation>
</comment>
<feature type="transmembrane region" description="Helical" evidence="34">
    <location>
        <begin position="668"/>
        <end position="695"/>
    </location>
</feature>
<dbReference type="Pfam" id="PF00516">
    <property type="entry name" value="GP120"/>
    <property type="match status" value="1"/>
</dbReference>
<keyword evidence="13 33" id="KW-0165">Cleavage on pair of basic residues</keyword>
<dbReference type="FunFam" id="1.10.287.210:FF:000001">
    <property type="entry name" value="Envelope glycoprotein gp160"/>
    <property type="match status" value="1"/>
</dbReference>
<dbReference type="FunFam" id="2.170.40.20:FF:000003">
    <property type="entry name" value="Envelope glycoprotein gp160"/>
    <property type="match status" value="1"/>
</dbReference>
<feature type="topological domain" description="Cytoplasmic" evidence="33">
    <location>
        <begin position="696"/>
        <end position="846"/>
    </location>
</feature>
<keyword evidence="8 33" id="KW-1170">Fusion of virus membrane with host endosomal membrane</keyword>
<evidence type="ECO:0000256" key="29">
    <source>
        <dbReference type="ARBA" id="ARBA00023280"/>
    </source>
</evidence>
<evidence type="ECO:0000256" key="9">
    <source>
        <dbReference type="ARBA" id="ARBA00022511"/>
    </source>
</evidence>
<comment type="domain">
    <text evidence="33">The membrane proximal external region (MPER) present in gp41 is a tryptophan-rich region recognized by the antibodies 2F5, Z13, and 4E10. MPER seems to play a role in fusion.</text>
</comment>
<feature type="domain" description="Human immunodeficiency virus 1 envelope glycoprotein Gp120" evidence="36">
    <location>
        <begin position="32"/>
        <end position="501"/>
    </location>
</feature>
<keyword evidence="19 33" id="KW-1043">Host membrane</keyword>
<dbReference type="GO" id="GO:0019082">
    <property type="term" value="P:viral protein processing"/>
    <property type="evidence" value="ECO:0007669"/>
    <property type="project" value="UniProtKB-UniRule"/>
</dbReference>
<feature type="region of interest" description="V2" evidence="33">
    <location>
        <begin position="153"/>
        <end position="192"/>
    </location>
</feature>
<feature type="region of interest" description="Fusion peptide" evidence="33">
    <location>
        <begin position="502"/>
        <end position="522"/>
    </location>
</feature>
<evidence type="ECO:0000256" key="25">
    <source>
        <dbReference type="ARBA" id="ARBA00023136"/>
    </source>
</evidence>
<proteinExistence type="inferred from homology"/>
<feature type="region of interest" description="Immunosuppression" evidence="33">
    <location>
        <begin position="564"/>
        <end position="582"/>
    </location>
</feature>
<keyword evidence="30 33" id="KW-0449">Lipoprotein</keyword>
<evidence type="ECO:0000256" key="11">
    <source>
        <dbReference type="ARBA" id="ARBA00022581"/>
    </source>
</evidence>
<feature type="short sequence motif" description="YXXL motif; contains endocytosis signal" evidence="33">
    <location>
        <begin position="702"/>
        <end position="705"/>
    </location>
</feature>
<keyword evidence="12 33" id="KW-1162">Viral penetration into host cytoplasm</keyword>
<evidence type="ECO:0000256" key="27">
    <source>
        <dbReference type="ARBA" id="ARBA00023157"/>
    </source>
</evidence>
<evidence type="ECO:0000256" key="31">
    <source>
        <dbReference type="ARBA" id="ARBA00023296"/>
    </source>
</evidence>
<dbReference type="HAMAP" id="MF_04083">
    <property type="entry name" value="HIV_ENV"/>
    <property type="match status" value="1"/>
</dbReference>
<comment type="domain">
    <text evidence="33">Some of the most genetically diverse regions of the viral genome are present in Env. They are called variable regions 1 through 5 (V1 through V5). Coreceptor usage of gp120 is determined mainly by the primary structure of the third variable region (V3) in the outer domain of gp120. The sequence of V3 determines which coreceptor, CCR5 and/or CXCR4 (corresponding to R5/macrophage, X4/T cell and R5X4/T cell and macrophage tropism), is used to trigger the fusion potential of the Env complex, and hence which cells the virus can infect. Binding to CCR5 involves a region adjacent in addition to V3.</text>
</comment>
<reference evidence="38" key="2">
    <citation type="journal article" date="2015" name="PLoS Pathog.">
        <title>Compartmentalized Replication of R5 T Cell-Tropic HIV-1 in the Central Nervous System Early in the Course of Infection.</title>
        <authorList>
            <person name="Sturdevant C.B."/>
            <person name="Joseph S.B."/>
            <person name="Schnell G."/>
            <person name="Price R.W."/>
            <person name="Swanstrom R."/>
            <person name="Spudich S."/>
        </authorList>
    </citation>
    <scope>NUCLEOTIDE SEQUENCE</scope>
    <source>
        <strain evidence="38">9015_040907_CSF_29</strain>
    </source>
</reference>
<evidence type="ECO:0000256" key="3">
    <source>
        <dbReference type="ARBA" id="ARBA00004505"/>
    </source>
</evidence>
<evidence type="ECO:0000256" key="24">
    <source>
        <dbReference type="ARBA" id="ARBA00023054"/>
    </source>
</evidence>
<dbReference type="GO" id="GO:1903911">
    <property type="term" value="P:positive regulation of receptor clustering"/>
    <property type="evidence" value="ECO:0007669"/>
    <property type="project" value="UniProtKB-UniRule"/>
</dbReference>
<evidence type="ECO:0000256" key="10">
    <source>
        <dbReference type="ARBA" id="ARBA00022570"/>
    </source>
</evidence>
<keyword evidence="28 33" id="KW-0325">Glycoprotein</keyword>
<dbReference type="GO" id="GO:0016020">
    <property type="term" value="C:membrane"/>
    <property type="evidence" value="ECO:0007669"/>
    <property type="project" value="UniProtKB-UniRule"/>
</dbReference>
<feature type="region of interest" description="V5" evidence="33">
    <location>
        <begin position="451"/>
        <end position="461"/>
    </location>
</feature>
<feature type="disulfide bond" evidence="33">
    <location>
        <begin position="52"/>
        <end position="72"/>
    </location>
</feature>
<sequence length="846" mass="95853">MRVKETRKNYQLLWKGVTLLLGILMICSAEQLWVTVYYGVPVWKEATTTLFCASDAKAYDTEVHNVWATHACVPTDPSPQEINLKNVTEDFNMWKNDMVDQMHEDIISLWDQSLKPCVKLTPLCVTLNCSNLNNSTRNESNTNLEGKEEMKNCSFNITTSIKDKVQGQYALFYSLDIVQIDNDNTSYRLRSCNTSVITQACPKMSFEPIPIHYCAPAGFAILKCNDKKFNGSGPCTNVSTVQCTHGIRPVVSTQLLLNGSLAEEEVVIRSENFTNNAKTIMVQLKDSVNITCARPNNNTRKSITIGPGRAFYATGDIIGNIRQAHCNISGTKWNNTLIQVVKKLREQFNKTITFKPSSGGDPEIVMHTFNCGGEFFYCNTTQLFNNTWKDTEEEISTRNSNDTITLPCRIKQIVNMWQEVGKAMYAPPIRGLIQCTSNITGIILTRDGGNNTNTTEIFRPGGGDMRDNWRSELYKYKVVKIEPLGIAPTRAKRRVVQREKRAVGIGALFLGFLGAAGSTMGAASMTLTVQARLLLSGIVQQQNNLLQAIEAQQRLLQLTVWGIKQLQARVLAVERYLKDQQLLGIWGCSGKLICTTAVPWNASWSNKSMNEIWNNMTWIQWEREIDNYTGLIYSLIEQSQNQQEKNELDLLALDKWASLWDWFDISNWLWYIKIFIMIVGGLIGLRIVFTILSIVNRVRQGYSPLSFQTHHPAQRGPDRPEGIAEEGGEQNRNRSSCLADGLLTLIWVDLKSLFLFIYHRLSDLLLIVTRVVELLGRRGWEALKYWWNLLQYWSQELKNSAVSLLNTIAIVVAEGTDRILEILQRAGRAILNIPTRIRQGFERALL</sequence>
<keyword evidence="22 33" id="KW-1133">Transmembrane helix</keyword>
<evidence type="ECO:0000256" key="17">
    <source>
        <dbReference type="ARBA" id="ARBA00022804"/>
    </source>
</evidence>
<keyword evidence="17 33" id="KW-1161">Viral attachment to host cell</keyword>
<evidence type="ECO:0000256" key="19">
    <source>
        <dbReference type="ARBA" id="ARBA00022870"/>
    </source>
</evidence>
<keyword evidence="14 33" id="KW-0812">Transmembrane</keyword>
<comment type="function">
    <text evidence="33">Surface protein gp120: Attaches the virus to the host lymphoid cell by binding to the primary receptor CD4. This interaction induces a structural rearrangement creating a high affinity binding site for a chemokine coreceptor like CXCR4 and/or CCR5. Acts as a ligand for CD209/DC-SIGN and CLEC4M/DC-SIGNR, which are respectively found on dendritic cells (DCs), and on endothelial cells of liver sinusoids and lymph node sinuses. These interactions allow capture of viral particles at mucosal surfaces by these cells and subsequent transmission to permissive cells. HIV subverts the migration properties of dendritic cells to gain access to CD4+ T-cells in lymph nodes. Virus transmission to permissive T-cells occurs either in trans (without DCs infection, through viral capture and transmission), or in cis (following DCs productive infection, through the usual CD4-gp120 interaction), thereby inducing a robust infection. In trans infection, bound virions remain infectious over days and it is proposed that they are not degraded, but protected in non-lysosomal acidic organelles within the DCs close to the cell membrane thus contributing to the viral infectious potential during DCs' migration from the periphery to the lymphoid tissues. On arrival at lymphoid tissues, intact virions recycle back to DCs' cell surface allowing virus transmission to CD4+ T-cells.</text>
</comment>
<dbReference type="InterPro" id="IPR037527">
    <property type="entry name" value="Gp160"/>
</dbReference>
<dbReference type="GO" id="GO:0020002">
    <property type="term" value="C:host cell plasma membrane"/>
    <property type="evidence" value="ECO:0007669"/>
    <property type="project" value="UniProtKB-SubCell"/>
</dbReference>
<feature type="region of interest" description="CD4-binding loop" evidence="33">
    <location>
        <begin position="357"/>
        <end position="367"/>
    </location>
</feature>
<comment type="subcellular location">
    <molecule>Surface protein gp120</molecule>
    <subcellularLocation>
        <location evidence="33">Virion membrane</location>
        <topology evidence="33">Peripheral membrane protein</topology>
    </subcellularLocation>
    <subcellularLocation>
        <location evidence="33">Host cell membrane</location>
        <topology evidence="33">Peripheral membrane protein</topology>
    </subcellularLocation>
    <subcellularLocation>
        <location evidence="33">Host endosome membrane</location>
        <topology evidence="33">Single-pass type I membrane protein</topology>
    </subcellularLocation>
    <text evidence="33">The surface protein is not anchored to the viral envelope, but associates with the extravirion surface through its binding to TM. It is probably concentrated at the site of budding and incorporated into the virions possibly by contacts between the cytoplasmic tail of Env and the N-terminus of Gag.</text>
</comment>
<evidence type="ECO:0000256" key="1">
    <source>
        <dbReference type="ARBA" id="ARBA00004402"/>
    </source>
</evidence>
<organismHost>
    <name type="scientific">Homo sapiens</name>
    <name type="common">Human</name>
    <dbReference type="NCBI Taxonomy" id="9606"/>
</organismHost>
<dbReference type="Pfam" id="PF00517">
    <property type="entry name" value="GP41"/>
    <property type="match status" value="1"/>
</dbReference>
<feature type="short sequence motif" description="Di-leucine internalization motif" evidence="33">
    <location>
        <begin position="845"/>
        <end position="846"/>
    </location>
</feature>
<feature type="region of interest" description="MPER; binding to GalCer" evidence="33">
    <location>
        <begin position="652"/>
        <end position="673"/>
    </location>
</feature>
<feature type="disulfide bond" evidence="33">
    <location>
        <begin position="588"/>
        <end position="594"/>
    </location>
</feature>
<comment type="function">
    <text evidence="33">Transmembrane protein gp41: Acts as a class I viral fusion protein. Under the current model, the protein has at least 3 conformational states: pre-fusion native state, pre-hairpin intermediate state, and post-fusion hairpin state. During fusion of viral and target intracellular membranes, the coiled coil regions (heptad repeats) assume a trimer-of-hairpins structure, positioning the fusion peptide in close proximity to the C-terminal region of the ectodomain. The formation of this structure appears to drive apposition and subsequent fusion of viral and target cell membranes. Complete fusion occurs in host cell endosomes and is dynamin-dependent, however some lipid transfer might occur at the plasma membrane. The virus undergoes clathrin-dependent internalization long before endosomal fusion, thus minimizing the surface exposure of conserved viral epitopes during fusion and reducing the efficacy of inhibitors targeting these epitopes. Membranes fusion leads to delivery of the nucleocapsid into the cytoplasm.</text>
</comment>
<evidence type="ECO:0000259" key="36">
    <source>
        <dbReference type="Pfam" id="PF00516"/>
    </source>
</evidence>
<dbReference type="GO" id="GO:0019031">
    <property type="term" value="C:viral envelope"/>
    <property type="evidence" value="ECO:0007669"/>
    <property type="project" value="UniProtKB-KW"/>
</dbReference>
<keyword evidence="9 33" id="KW-1032">Host cell membrane</keyword>
<dbReference type="Gene3D" id="2.170.40.20">
    <property type="entry name" value="Human immunodeficiency virus 1, Gp160, envelope glycoprotein"/>
    <property type="match status" value="2"/>
</dbReference>
<keyword evidence="25 33" id="KW-0472">Membrane</keyword>
<keyword evidence="26 33" id="KW-0564">Palmitate</keyword>
<keyword evidence="15 33" id="KW-0053">Apoptosis</keyword>
<reference evidence="38" key="1">
    <citation type="submission" date="2014-08" db="EMBL/GenBank/DDBJ databases">
        <authorList>
            <person name="Buckheit Sturdevant C."/>
            <person name="Joseph S.B."/>
            <person name="Schnell G."/>
            <person name="Price R.W."/>
            <person name="Swanstrom R."/>
            <person name="Spudich S."/>
        </authorList>
    </citation>
    <scope>NUCLEOTIDE SEQUENCE</scope>
    <source>
        <strain evidence="38">9015_040907_CSF_29</strain>
    </source>
</reference>
<feature type="disulfide bond" evidence="33">
    <location>
        <begin position="214"/>
        <end position="243"/>
    </location>
</feature>
<evidence type="ECO:0000256" key="23">
    <source>
        <dbReference type="ARBA" id="ARBA00023046"/>
    </source>
</evidence>
<comment type="domain">
    <text evidence="33">The CD4-binding region is targeted by the antibody b12.</text>
</comment>
<dbReference type="FunFam" id="1.20.5.490:FF:000001">
    <property type="entry name" value="Envelope glycoprotein gp160"/>
    <property type="match status" value="1"/>
</dbReference>
<comment type="subunit">
    <text evidence="32">The mature envelope protein (Env) consists of a homotrimer of non-covalently associated gp120-gp41 heterodimers. The resulting complex protrudes from the virus surface as a spike. There seems to be as few as 10 spikes on the average virion. Interacts with host CD4, CCR5 and CXCR4. Gp120 also interacts with the C-type lectins CD209/DC-SIGN and CLEC4M/DC-SIGNR (collectively referred to as DC-SIGN(R)). Gp120 and gp41 interact with GalCer. Gp120 interacts with host ITGA4/ITGB7 complex; on CD4+ T-cells, this interaction results in rapid activation of integrin ITGAL/LFA-1, which facilitates efficient cell-to-cell spreading of HIV-1. Gp120 interacts with cell-associated heparan sulfate; this interaction increases virus infectivity on permissive cells and may be involved in infection of CD4- cells.</text>
</comment>
<dbReference type="CDD" id="cd09909">
    <property type="entry name" value="HIV-1-like_HR1-HR2"/>
    <property type="match status" value="1"/>
</dbReference>
<dbReference type="EMBL" id="KM353821">
    <property type="protein sequence ID" value="AIX95505.1"/>
    <property type="molecule type" value="Genomic_RNA"/>
</dbReference>
<evidence type="ECO:0000256" key="13">
    <source>
        <dbReference type="ARBA" id="ARBA00022685"/>
    </source>
</evidence>
<evidence type="ECO:0000256" key="15">
    <source>
        <dbReference type="ARBA" id="ARBA00022703"/>
    </source>
</evidence>
<evidence type="ECO:0000256" key="35">
    <source>
        <dbReference type="SAM" id="MobiDB-lite"/>
    </source>
</evidence>
<keyword evidence="21 33" id="KW-1164">Virus endocytosis by host</keyword>
<keyword evidence="29 33" id="KW-0899">Viral immunoevasion</keyword>
<evidence type="ECO:0000256" key="12">
    <source>
        <dbReference type="ARBA" id="ARBA00022595"/>
    </source>
</evidence>
<keyword evidence="10 33" id="KW-1165">Clathrin-mediated endocytosis of virus by host</keyword>
<comment type="subcellular location">
    <molecule>Transmembrane protein gp41</molecule>
    <subcellularLocation>
        <location evidence="33">Virion membrane</location>
        <topology evidence="33">Single-pass type I membrane protein</topology>
    </subcellularLocation>
    <subcellularLocation>
        <location evidence="33">Host cell membrane</location>
        <topology evidence="33">Single-pass type I membrane protein</topology>
    </subcellularLocation>
    <subcellularLocation>
        <location evidence="33">Host endosome membrane</location>
        <topology evidence="33">Single-pass type I membrane protein</topology>
    </subcellularLocation>
    <text evidence="33">It is probably concentrated at the site of budding and incorporated into the virions possibly by contacts between the cytoplasmic tail of Env and the N-terminus of Gag.</text>
</comment>
<dbReference type="Gene3D" id="1.20.5.490">
    <property type="entry name" value="Single helix bin"/>
    <property type="match status" value="1"/>
</dbReference>
<feature type="domain" description="Retroviral envelope protein GP41-like" evidence="37">
    <location>
        <begin position="520"/>
        <end position="709"/>
    </location>
</feature>
<comment type="PTM">
    <text evidence="33">Palmitoylation of the transmembrane protein and of Env polyprotein (prior to its proteolytic cleavage) is essential for their association with host cell membrane lipid rafts. Palmitoylation is therefore required for envelope trafficking to classical lipid rafts, but not for viral replication.</text>
</comment>
<comment type="PTM">
    <text evidence="33">Highly glycosylated by host. The high number of glycan on the protein is reffered to as 'glycan shield' because it contributes to hide protein sequence from adaptive immune system.</text>
</comment>
<evidence type="ECO:0000256" key="34">
    <source>
        <dbReference type="RuleBase" id="RU363095"/>
    </source>
</evidence>
<evidence type="ECO:0000256" key="21">
    <source>
        <dbReference type="ARBA" id="ARBA00022890"/>
    </source>
</evidence>
<evidence type="ECO:0000256" key="18">
    <source>
        <dbReference type="ARBA" id="ARBA00022844"/>
    </source>
</evidence>
<dbReference type="GO" id="GO:0039654">
    <property type="term" value="P:fusion of virus membrane with host endosome membrane"/>
    <property type="evidence" value="ECO:0007669"/>
    <property type="project" value="UniProtKB-UniRule"/>
</dbReference>
<evidence type="ECO:0000256" key="28">
    <source>
        <dbReference type="ARBA" id="ARBA00023180"/>
    </source>
</evidence>
<evidence type="ECO:0000313" key="38">
    <source>
        <dbReference type="EMBL" id="AIX95505.1"/>
    </source>
</evidence>
<evidence type="ECO:0000256" key="26">
    <source>
        <dbReference type="ARBA" id="ARBA00023139"/>
    </source>
</evidence>
<comment type="function">
    <text evidence="33">Envelope glycoprotein gp160: Oligomerizes in the host endoplasmic reticulum into predominantly trimers. In a second time, gp160 transits in the host Golgi, where glycosylation is completed. The precursor is then proteolytically cleaved in the trans-Golgi and thereby activated by cellular furin or furin-like proteases to produce gp120 and gp41.</text>
</comment>
<evidence type="ECO:0000256" key="30">
    <source>
        <dbReference type="ARBA" id="ARBA00023288"/>
    </source>
</evidence>
<keyword evidence="20 33" id="KW-0261">Viral envelope protein</keyword>
<evidence type="ECO:0000256" key="22">
    <source>
        <dbReference type="ARBA" id="ARBA00022989"/>
    </source>
</evidence>
<keyword evidence="16 33" id="KW-0732">Signal</keyword>
<keyword evidence="27 33" id="KW-1015">Disulfide bond</keyword>
<dbReference type="GO" id="GO:0055036">
    <property type="term" value="C:virion membrane"/>
    <property type="evidence" value="ECO:0007669"/>
    <property type="project" value="UniProtKB-SubCell"/>
</dbReference>
<comment type="domain">
    <text evidence="33">The YXXL motif is involved in determining the exact site of viral release at the surface of infected mononuclear cells and promotes endocytosis. YXXL and di-leucine endocytosis motifs interact directly or indirectly with the clathrin adapter complexes, opperate independently, and their activities are not additive.</text>
</comment>
<keyword evidence="7 33" id="KW-1168">Fusion of virus membrane with host membrane</keyword>
<evidence type="ECO:0000256" key="20">
    <source>
        <dbReference type="ARBA" id="ARBA00022879"/>
    </source>
</evidence>
<dbReference type="GO" id="GO:0019062">
    <property type="term" value="P:virion attachment to host cell"/>
    <property type="evidence" value="ECO:0007669"/>
    <property type="project" value="UniProtKB-UniRule"/>
</dbReference>
<evidence type="ECO:0000259" key="37">
    <source>
        <dbReference type="Pfam" id="PF00517"/>
    </source>
</evidence>
<gene>
    <name evidence="33 38" type="primary">env</name>
</gene>
<dbReference type="SUPFAM" id="SSF56502">
    <property type="entry name" value="gp120 core"/>
    <property type="match status" value="2"/>
</dbReference>
<accession>A0A0A1CLZ3</accession>
<evidence type="ECO:0000256" key="5">
    <source>
        <dbReference type="ARBA" id="ARBA00004578"/>
    </source>
</evidence>
<keyword evidence="24 33" id="KW-0175">Coiled coil</keyword>
<feature type="chain" id="PRO_5023569631" description="Envelope glycoprotein gp160" evidence="33">
    <location>
        <begin position="31"/>
        <end position="846"/>
    </location>
</feature>
<comment type="subunit">
    <text evidence="33">The mature envelope protein (Env) consists of a homotrimer of non-covalently associated gp120-gp41 heterodimers. The resulting complex protrudes from the virus surface as a spike. There seems to be as few as 10 spikes on the average virion. Surface protein gp120 interacts with host CD4, CCR5 and CXCR4. Gp120 also interacts with the C-type lectins CD209/DC-SIGN and CLEC4M/DC-SIGNR (collectively referred to as DC-SIGN(R)). Gp120 and gp41 interact with GalCer. Gp120 interacts with host ITGA4/ITGB7 complex; on CD4+ T-cells, this interaction results in rapid activation of integrin ITGAL/LFA-1, which facilitates efficient cell-to-cell spreading of HIV-1. Gp120 interacts with cell-associated heparan sulfate; this interaction increases virus infectivity on permissive cells and may be involved in infection of CD4- cells.</text>
</comment>
<comment type="domain">
    <text evidence="33 34">The 17 amino acids long immunosuppressive region is present in many retroviral envelope proteins. Synthetic peptides derived from this relatively conserved sequence inhibit immune function in vitro and in vivo.</text>
</comment>
<evidence type="ECO:0000256" key="32">
    <source>
        <dbReference type="ARBA" id="ARBA00062028"/>
    </source>
</evidence>
<evidence type="ECO:0000256" key="2">
    <source>
        <dbReference type="ARBA" id="ARBA00004433"/>
    </source>
</evidence>
<evidence type="ECO:0000256" key="16">
    <source>
        <dbReference type="ARBA" id="ARBA00022729"/>
    </source>
</evidence>
<dbReference type="GO" id="GO:0005198">
    <property type="term" value="F:structural molecule activity"/>
    <property type="evidence" value="ECO:0007669"/>
    <property type="project" value="UniProtKB-UniRule"/>
</dbReference>
<dbReference type="InterPro" id="IPR000777">
    <property type="entry name" value="HIV1_Gp120"/>
</dbReference>
<evidence type="ECO:0000256" key="33">
    <source>
        <dbReference type="HAMAP-Rule" id="MF_04083"/>
    </source>
</evidence>
<dbReference type="GO" id="GO:0019064">
    <property type="term" value="P:fusion of virus membrane with host plasma membrane"/>
    <property type="evidence" value="ECO:0007669"/>
    <property type="project" value="UniProtKB-UniRule"/>
</dbReference>
<dbReference type="InterPro" id="IPR036377">
    <property type="entry name" value="Gp120_core_sf"/>
</dbReference>
<dbReference type="GO" id="GO:1903908">
    <property type="term" value="P:positive regulation of plasma membrane raft polarization"/>
    <property type="evidence" value="ECO:0007669"/>
    <property type="project" value="UniProtKB-UniRule"/>
</dbReference>
<keyword evidence="18 33" id="KW-0946">Virion</keyword>
<comment type="miscellaneous">
    <text evidence="33">Inhibitors targeting HIV-1 viral envelope proteins are used as antiretroviral drugs. Attachment of virions to the cell surface via non-specific interactions and CD4 binding can be blocked by inhibitors that include cyanovirin-N, cyclotriazadisulfonamide analogs, PRO 2000, TNX 355 and PRO 542. In addition, BMS 806 can block CD4-induced conformational changes. Env interactions with the coreceptor molecules can be targeted by CCR5 antagonists including SCH-D, maraviroc (UK 427857) and aplaviroc (GW 873140), and the CXCR4 antagonist AMD 070. Fusion of viral and cellular membranes can be inhibited by peptides such as enfuvirtide and tifuvirtide (T 1249). Resistance to inhibitors associated with mutations in Env are observed. Most of the time, single mutations confer only a modest reduction in drug susceptibility. Combination of several mutations is usually required to develop a high-level drug resistance.</text>
</comment>
<comment type="similarity">
    <text evidence="33">Belongs to the HIV-1 env protein family.</text>
</comment>
<dbReference type="SUPFAM" id="SSF58069">
    <property type="entry name" value="Virus ectodomain"/>
    <property type="match status" value="1"/>
</dbReference>
<keyword evidence="23 33" id="KW-1039">Host endosome</keyword>
<feature type="region of interest" description="Disordered" evidence="35">
    <location>
        <begin position="707"/>
        <end position="732"/>
    </location>
</feature>
<keyword evidence="11 33" id="KW-0945">Host-virus interaction</keyword>
<comment type="miscellaneous">
    <text evidence="33">HIV-1 lineages are divided in three main groups, M (for Major), O (for Outlier), and N (for New, or Non-M, Non-O). The vast majority of strains found worldwide belong to the group M. Group O seems to be endemic to and largely confined to Cameroon and neighboring countries in West Central Africa, where these viruses represent a small minority of HIV-1 strains. The group N is represented by a limited number of isolates from Cameroonian persons. The group M is further subdivided in 9 clades or subtypes (A to D, F to H, J and K).</text>
</comment>
<dbReference type="GO" id="GO:0052031">
    <property type="term" value="P:symbiont-mediated perturbation of host defense response"/>
    <property type="evidence" value="ECO:0007669"/>
    <property type="project" value="UniProtKB-UniRule"/>
</dbReference>
<feature type="coiled-coil region" evidence="33">
    <location>
        <begin position="623"/>
        <end position="657"/>
    </location>
</feature>
<evidence type="ECO:0000256" key="6">
    <source>
        <dbReference type="ARBA" id="ARBA00004650"/>
    </source>
</evidence>
<evidence type="ECO:0000256" key="4">
    <source>
        <dbReference type="ARBA" id="ARBA00004563"/>
    </source>
</evidence>
<name>A0A0A1CLZ3_HV1</name>
<feature type="transmembrane region" description="Helical" evidence="34">
    <location>
        <begin position="12"/>
        <end position="34"/>
    </location>
</feature>
<comment type="PTM">
    <text evidence="33">Specific enzymatic cleavages in vivo yield mature proteins. Envelope glycoproteins are synthesized as a inactive precursor that is heavily N-glycosylated and processed likely by host cell furin in the Golgi to yield the mature SU and TM proteins. The cleavage site between SU and TM requires the minimal sequence [KR]-X-[KR]-R. About 2 of the 9 disulfide bonds of gp41 are reduced by P4HB/PDI, following binding to CD4 receptor.</text>
</comment>
<keyword evidence="31 33" id="KW-1160">Virus entry into host cell</keyword>
<feature type="disulfide bond" evidence="33">
    <location>
        <begin position="224"/>
        <end position="235"/>
    </location>
</feature>
<protein>
    <recommendedName>
        <fullName evidence="33">Envelope glycoprotein gp160</fullName>
    </recommendedName>
    <alternativeName>
        <fullName evidence="33">Env polyprotein</fullName>
    </alternativeName>
    <component>
        <recommendedName>
            <fullName evidence="33">Surface protein gp120</fullName>
            <shortName evidence="33">SU</shortName>
        </recommendedName>
        <alternativeName>
            <fullName evidence="33">Glycoprotein 120</fullName>
            <shortName evidence="33">gp120</shortName>
        </alternativeName>
    </component>
    <component>
        <recommendedName>
            <fullName evidence="33">Transmembrane protein gp41</fullName>
            <shortName evidence="33">TM</shortName>
        </recommendedName>
        <alternativeName>
            <fullName evidence="33">Glycoprotein 41</fullName>
            <shortName evidence="33">gp41</shortName>
        </alternativeName>
    </component>
</protein>
<dbReference type="Gene3D" id="1.10.287.210">
    <property type="match status" value="1"/>
</dbReference>
<feature type="chain" id="PRO_5023569632" description="Transmembrane protein gp41" evidence="33">
    <location>
        <begin position="502"/>
        <end position="846"/>
    </location>
</feature>